<dbReference type="InterPro" id="IPR029044">
    <property type="entry name" value="Nucleotide-diphossugar_trans"/>
</dbReference>
<dbReference type="PANTHER" id="PTHR22916">
    <property type="entry name" value="GLYCOSYLTRANSFERASE"/>
    <property type="match status" value="1"/>
</dbReference>
<reference evidence="2" key="2">
    <citation type="submission" date="2019-07" db="EMBL/GenBank/DDBJ databases">
        <authorList>
            <person name="Kenyon J.J."/>
            <person name="Grillot-Courvalin C."/>
            <person name="Earl A."/>
            <person name="Hall R.M."/>
        </authorList>
    </citation>
    <scope>NUCLEOTIDE SEQUENCE</scope>
    <source>
        <strain evidence="2">NIPH 201</strain>
    </source>
</reference>
<dbReference type="CDD" id="cd00761">
    <property type="entry name" value="Glyco_tranf_GTA_type"/>
    <property type="match status" value="1"/>
</dbReference>
<dbReference type="InterPro" id="IPR001173">
    <property type="entry name" value="Glyco_trans_2-like"/>
</dbReference>
<dbReference type="Pfam" id="PF00535">
    <property type="entry name" value="Glycos_transf_2"/>
    <property type="match status" value="1"/>
</dbReference>
<protein>
    <submittedName>
        <fullName evidence="2">Gtr89</fullName>
    </submittedName>
</protein>
<gene>
    <name evidence="2" type="primary">gtr89</name>
</gene>
<dbReference type="SUPFAM" id="SSF53448">
    <property type="entry name" value="Nucleotide-diphospho-sugar transferases"/>
    <property type="match status" value="1"/>
</dbReference>
<organism evidence="2">
    <name type="scientific">Acinetobacter baumannii</name>
    <dbReference type="NCBI Taxonomy" id="470"/>
    <lineage>
        <taxon>Bacteria</taxon>
        <taxon>Pseudomonadati</taxon>
        <taxon>Pseudomonadota</taxon>
        <taxon>Gammaproteobacteria</taxon>
        <taxon>Moraxellales</taxon>
        <taxon>Moraxellaceae</taxon>
        <taxon>Acinetobacter</taxon>
        <taxon>Acinetobacter calcoaceticus/baumannii complex</taxon>
    </lineage>
</organism>
<dbReference type="RefSeq" id="WP_005112634.1">
    <property type="nucleotide sequence ID" value="NZ_CP087594.1"/>
</dbReference>
<feature type="domain" description="Glycosyltransferase 2-like" evidence="1">
    <location>
        <begin position="3"/>
        <end position="107"/>
    </location>
</feature>
<sequence>MISLITATYNREKLLKKLYESLCVQTVKKFEWIVIDDGSIDKTDELINSFKLDNIIDITYLKKTNGGKHTAMNIGVEIAKYAYVFFIDSDDFLPNDSIEKIINYIDKVSAREDYSEISGVCGLIADFQGNLIGTKYSENLCCSYIDYRYKYHIKGDKAEIFKREVLLEYKFPVIEKEKFCPEALVWNRISDKYKMYFFNEVIYYREYLEGGLSDRSVEIRKKAPISTLLYYKELYLNKNLNWYYRIRAYINYMRFKFIS</sequence>
<dbReference type="Gene3D" id="3.90.550.10">
    <property type="entry name" value="Spore Coat Polysaccharide Biosynthesis Protein SpsA, Chain A"/>
    <property type="match status" value="1"/>
</dbReference>
<proteinExistence type="predicted"/>
<accession>A0A6B9KPL0</accession>
<dbReference type="EMBL" id="MN166190">
    <property type="protein sequence ID" value="QHB12895.1"/>
    <property type="molecule type" value="Genomic_DNA"/>
</dbReference>
<name>A0A6B9KPL0_ACIBA</name>
<reference evidence="2" key="1">
    <citation type="journal article" date="2015" name="Carbohydr. Res.">
        <title>Structures of three different neutral polysaccharides of Acinetobacter baumannii, NIPH190, NIPH201, and NIPH615, assigned to K30, K45, and K48 capsule types, respectively, based on capsule biosynthesis gene clusters.</title>
        <authorList>
            <person name="Shashkov A.S."/>
            <person name="Kenyon J.J."/>
            <person name="Arbatsky N.P."/>
            <person name="Shneider M.M."/>
            <person name="Popova A.V."/>
            <person name="Miroshnikov K.A."/>
            <person name="Volozhantsev N.V."/>
            <person name="Knirel Y.A."/>
        </authorList>
    </citation>
    <scope>NUCLEOTIDE SEQUENCE</scope>
    <source>
        <strain evidence="2">NIPH 201</strain>
    </source>
</reference>
<dbReference type="AlphaFoldDB" id="A0A6B9KPL0"/>
<evidence type="ECO:0000259" key="1">
    <source>
        <dbReference type="Pfam" id="PF00535"/>
    </source>
</evidence>
<evidence type="ECO:0000313" key="2">
    <source>
        <dbReference type="EMBL" id="QHB12895.1"/>
    </source>
</evidence>
<dbReference type="GO" id="GO:0016758">
    <property type="term" value="F:hexosyltransferase activity"/>
    <property type="evidence" value="ECO:0007669"/>
    <property type="project" value="UniProtKB-ARBA"/>
</dbReference>